<evidence type="ECO:0000313" key="2">
    <source>
        <dbReference type="EMBL" id="OGM59174.1"/>
    </source>
</evidence>
<evidence type="ECO:0000313" key="3">
    <source>
        <dbReference type="Proteomes" id="UP000179018"/>
    </source>
</evidence>
<dbReference type="Pfam" id="PF18765">
    <property type="entry name" value="Polbeta"/>
    <property type="match status" value="1"/>
</dbReference>
<dbReference type="PANTHER" id="PTHR43852:SF3">
    <property type="entry name" value="NUCLEOTIDYLTRANSFERASE"/>
    <property type="match status" value="1"/>
</dbReference>
<dbReference type="STRING" id="1802516.A3A75_03070"/>
<proteinExistence type="predicted"/>
<dbReference type="InterPro" id="IPR052930">
    <property type="entry name" value="TA_antitoxin_MntA"/>
</dbReference>
<dbReference type="EMBL" id="MGHC01000026">
    <property type="protein sequence ID" value="OGM59174.1"/>
    <property type="molecule type" value="Genomic_DNA"/>
</dbReference>
<dbReference type="Proteomes" id="UP000179018">
    <property type="component" value="Unassembled WGS sequence"/>
</dbReference>
<gene>
    <name evidence="2" type="ORF">A3A75_03070</name>
</gene>
<dbReference type="InterPro" id="IPR043519">
    <property type="entry name" value="NT_sf"/>
</dbReference>
<evidence type="ECO:0000259" key="1">
    <source>
        <dbReference type="Pfam" id="PF18765"/>
    </source>
</evidence>
<dbReference type="PANTHER" id="PTHR43852">
    <property type="entry name" value="NUCLEOTIDYLTRANSFERASE"/>
    <property type="match status" value="1"/>
</dbReference>
<comment type="caution">
    <text evidence="2">The sequence shown here is derived from an EMBL/GenBank/DDBJ whole genome shotgun (WGS) entry which is preliminary data.</text>
</comment>
<reference evidence="2 3" key="1">
    <citation type="journal article" date="2016" name="Nat. Commun.">
        <title>Thousands of microbial genomes shed light on interconnected biogeochemical processes in an aquifer system.</title>
        <authorList>
            <person name="Anantharaman K."/>
            <person name="Brown C.T."/>
            <person name="Hug L.A."/>
            <person name="Sharon I."/>
            <person name="Castelle C.J."/>
            <person name="Probst A.J."/>
            <person name="Thomas B.C."/>
            <person name="Singh A."/>
            <person name="Wilkins M.J."/>
            <person name="Karaoz U."/>
            <person name="Brodie E.L."/>
            <person name="Williams K.H."/>
            <person name="Hubbard S.S."/>
            <person name="Banfield J.F."/>
        </authorList>
    </citation>
    <scope>NUCLEOTIDE SEQUENCE [LARGE SCALE GENOMIC DNA]</scope>
</reference>
<organism evidence="2 3">
    <name type="scientific">Candidatus Woesebacteria bacterium RIFCSPLOWO2_01_FULL_39_10</name>
    <dbReference type="NCBI Taxonomy" id="1802516"/>
    <lineage>
        <taxon>Bacteria</taxon>
        <taxon>Candidatus Woeseibacteriota</taxon>
    </lineage>
</organism>
<dbReference type="Gene3D" id="3.30.460.10">
    <property type="entry name" value="Beta Polymerase, domain 2"/>
    <property type="match status" value="1"/>
</dbReference>
<protein>
    <recommendedName>
        <fullName evidence="1">Polymerase beta nucleotidyltransferase domain-containing protein</fullName>
    </recommendedName>
</protein>
<sequence>MVKFNKEKLDVVRKRYNLSLVILFGSQVDGRVHPKSDLDIAVVRNDQSLELNLIRLISDLIHIFNNDRVDLVDLTHADPLLLFATASKSRLLSGEEKDYENLLLRAYLRYSDYIPYLDMERDFVLGKLKDYVATR</sequence>
<dbReference type="AlphaFoldDB" id="A0A1F8B560"/>
<dbReference type="NCBIfam" id="NF047752">
    <property type="entry name" value="MntA_antitoxin"/>
    <property type="match status" value="1"/>
</dbReference>
<dbReference type="SUPFAM" id="SSF81301">
    <property type="entry name" value="Nucleotidyltransferase"/>
    <property type="match status" value="1"/>
</dbReference>
<dbReference type="CDD" id="cd05403">
    <property type="entry name" value="NT_KNTase_like"/>
    <property type="match status" value="1"/>
</dbReference>
<dbReference type="InterPro" id="IPR041633">
    <property type="entry name" value="Polbeta"/>
</dbReference>
<feature type="domain" description="Polymerase beta nucleotidyltransferase" evidence="1">
    <location>
        <begin position="12"/>
        <end position="95"/>
    </location>
</feature>
<accession>A0A1F8B560</accession>
<name>A0A1F8B560_9BACT</name>